<dbReference type="InParanoid" id="A0A6J2WF42"/>
<gene>
    <name evidence="3" type="primary">LOC115823094</name>
</gene>
<organism evidence="2 3">
    <name type="scientific">Chanos chanos</name>
    <name type="common">Milkfish</name>
    <name type="synonym">Mugil chanos</name>
    <dbReference type="NCBI Taxonomy" id="29144"/>
    <lineage>
        <taxon>Eukaryota</taxon>
        <taxon>Metazoa</taxon>
        <taxon>Chordata</taxon>
        <taxon>Craniata</taxon>
        <taxon>Vertebrata</taxon>
        <taxon>Euteleostomi</taxon>
        <taxon>Actinopterygii</taxon>
        <taxon>Neopterygii</taxon>
        <taxon>Teleostei</taxon>
        <taxon>Ostariophysi</taxon>
        <taxon>Gonorynchiformes</taxon>
        <taxon>Chanidae</taxon>
        <taxon>Chanos</taxon>
    </lineage>
</organism>
<dbReference type="AlphaFoldDB" id="A0A6J2WF42"/>
<dbReference type="InterPro" id="IPR013216">
    <property type="entry name" value="Methyltransf_11"/>
</dbReference>
<dbReference type="PANTHER" id="PTHR44942">
    <property type="entry name" value="METHYLTRANSF_11 DOMAIN-CONTAINING PROTEIN"/>
    <property type="match status" value="1"/>
</dbReference>
<dbReference type="Proteomes" id="UP000504632">
    <property type="component" value="Chromosome 10"/>
</dbReference>
<dbReference type="FunFam" id="3.40.50.150:FF:000370">
    <property type="entry name" value="Si:ch211-93g23.2"/>
    <property type="match status" value="1"/>
</dbReference>
<keyword evidence="3" id="KW-0489">Methyltransferase</keyword>
<dbReference type="GO" id="GO:0032259">
    <property type="term" value="P:methylation"/>
    <property type="evidence" value="ECO:0007669"/>
    <property type="project" value="UniProtKB-KW"/>
</dbReference>
<evidence type="ECO:0000313" key="2">
    <source>
        <dbReference type="Proteomes" id="UP000504632"/>
    </source>
</evidence>
<keyword evidence="3" id="KW-0808">Transferase</keyword>
<evidence type="ECO:0000313" key="3">
    <source>
        <dbReference type="RefSeq" id="XP_030642963.1"/>
    </source>
</evidence>
<dbReference type="PANTHER" id="PTHR44942:SF9">
    <property type="entry name" value="NOVEL PROTEIN-RELATED"/>
    <property type="match status" value="1"/>
</dbReference>
<dbReference type="CDD" id="cd02440">
    <property type="entry name" value="AdoMet_MTases"/>
    <property type="match status" value="1"/>
</dbReference>
<reference evidence="3" key="1">
    <citation type="submission" date="2025-08" db="UniProtKB">
        <authorList>
            <consortium name="RefSeq"/>
        </authorList>
    </citation>
    <scope>IDENTIFICATION</scope>
</reference>
<dbReference type="InterPro" id="IPR029063">
    <property type="entry name" value="SAM-dependent_MTases_sf"/>
</dbReference>
<dbReference type="Gene3D" id="3.40.50.150">
    <property type="entry name" value="Vaccinia Virus protein VP39"/>
    <property type="match status" value="1"/>
</dbReference>
<name>A0A6J2WF42_CHACN</name>
<accession>A0A6J2WF42</accession>
<feature type="domain" description="Methyltransferase type 11" evidence="1">
    <location>
        <begin position="46"/>
        <end position="137"/>
    </location>
</feature>
<sequence>MAVRLFEGKDHAYVYWKYRVSPSEELIGKIVEFTEKNKGVPFDLAVDVGCGSGQGTLLLAPHFTQVVGTDISPAQLQMAVEYASAPNISYRECPAEELPFLDGSVDLLTAMSAFHWFDRPRFLQEAHRVLKPLGCLALLNYTMDMELSYGNCSEALNQICKEFYAALLPYRNPCLGPSSRDLYKQAYDSIDYSVKEWQDSFWVRKLVTLSSYIGMVESFSSYQALLKKDPEKARTISQDVTKRLLSAMGASSPETKVVMGVKYFYWLACKSSDD</sequence>
<dbReference type="OrthoDB" id="506498at2759"/>
<evidence type="ECO:0000259" key="1">
    <source>
        <dbReference type="Pfam" id="PF08241"/>
    </source>
</evidence>
<keyword evidence="2" id="KW-1185">Reference proteome</keyword>
<protein>
    <submittedName>
        <fullName evidence="3">Methyltransferase DDB_G0268948</fullName>
    </submittedName>
</protein>
<dbReference type="SUPFAM" id="SSF53335">
    <property type="entry name" value="S-adenosyl-L-methionine-dependent methyltransferases"/>
    <property type="match status" value="1"/>
</dbReference>
<dbReference type="GeneID" id="115823094"/>
<proteinExistence type="predicted"/>
<dbReference type="InterPro" id="IPR051052">
    <property type="entry name" value="Diverse_substrate_MTase"/>
</dbReference>
<dbReference type="RefSeq" id="XP_030642963.1">
    <property type="nucleotide sequence ID" value="XM_030787103.1"/>
</dbReference>
<dbReference type="GO" id="GO:0008757">
    <property type="term" value="F:S-adenosylmethionine-dependent methyltransferase activity"/>
    <property type="evidence" value="ECO:0007669"/>
    <property type="project" value="InterPro"/>
</dbReference>
<dbReference type="Pfam" id="PF08241">
    <property type="entry name" value="Methyltransf_11"/>
    <property type="match status" value="1"/>
</dbReference>